<evidence type="ECO:0000313" key="3">
    <source>
        <dbReference type="EMBL" id="EMA30900.1"/>
    </source>
</evidence>
<comment type="caution">
    <text evidence="3">The sequence shown here is derived from an EMBL/GenBank/DDBJ whole genome shotgun (WGS) entry which is preliminary data.</text>
</comment>
<evidence type="ECO:0000313" key="4">
    <source>
        <dbReference type="Proteomes" id="UP000011607"/>
    </source>
</evidence>
<protein>
    <recommendedName>
        <fullName evidence="2">DUF7344 domain-containing protein</fullName>
    </recommendedName>
</protein>
<organism evidence="3 4">
    <name type="scientific">Halobiforma nitratireducens JCM 10879</name>
    <dbReference type="NCBI Taxonomy" id="1227454"/>
    <lineage>
        <taxon>Archaea</taxon>
        <taxon>Methanobacteriati</taxon>
        <taxon>Methanobacteriota</taxon>
        <taxon>Stenosarchaea group</taxon>
        <taxon>Halobacteria</taxon>
        <taxon>Halobacteriales</taxon>
        <taxon>Natrialbaceae</taxon>
        <taxon>Halobiforma</taxon>
    </lineage>
</organism>
<feature type="region of interest" description="Disordered" evidence="1">
    <location>
        <begin position="223"/>
        <end position="244"/>
    </location>
</feature>
<feature type="domain" description="DUF7344" evidence="2">
    <location>
        <begin position="128"/>
        <end position="206"/>
    </location>
</feature>
<proteinExistence type="predicted"/>
<sequence>MSNTTSDRRPGHTGDDLFRALADETHRRLLRLVYDRSPAGIGKDELTLEFAAVTNDVPAEAVDDDDRRRARVDCHHRSLPALLDAGLLEETGDGKVVATDHWAYDDPDLERVVTGRTDASDDDLDALFEALAHERRRTILSVVGSRRRRLSTAELARAVAALENETIERDVAQERVDQVRTSLVHVHLPALSDDGLVEYDADAGHVAARREQIVGAAWVVDDSRDRSGTETGNGSETLAHDVDVRTLEGGEPLVAIRQP</sequence>
<dbReference type="SUPFAM" id="SSF46785">
    <property type="entry name" value="Winged helix' DNA-binding domain"/>
    <property type="match status" value="1"/>
</dbReference>
<dbReference type="eggNOG" id="arCOG03828">
    <property type="taxonomic scope" value="Archaea"/>
</dbReference>
<reference evidence="3 4" key="1">
    <citation type="journal article" date="2014" name="PLoS Genet.">
        <title>Phylogenetically driven sequencing of extremely halophilic archaea reveals strategies for static and dynamic osmo-response.</title>
        <authorList>
            <person name="Becker E.A."/>
            <person name="Seitzer P.M."/>
            <person name="Tritt A."/>
            <person name="Larsen D."/>
            <person name="Krusor M."/>
            <person name="Yao A.I."/>
            <person name="Wu D."/>
            <person name="Madern D."/>
            <person name="Eisen J.A."/>
            <person name="Darling A.E."/>
            <person name="Facciotti M.T."/>
        </authorList>
    </citation>
    <scope>NUCLEOTIDE SEQUENCE [LARGE SCALE GENOMIC DNA]</scope>
    <source>
        <strain evidence="3 4">JCM 10879</strain>
    </source>
</reference>
<dbReference type="STRING" id="1227454.C446_16255"/>
<accession>M0LFX6</accession>
<dbReference type="Gene3D" id="1.10.10.10">
    <property type="entry name" value="Winged helix-like DNA-binding domain superfamily/Winged helix DNA-binding domain"/>
    <property type="match status" value="1"/>
</dbReference>
<dbReference type="OrthoDB" id="194397at2157"/>
<dbReference type="Proteomes" id="UP000011607">
    <property type="component" value="Unassembled WGS sequence"/>
</dbReference>
<dbReference type="InterPro" id="IPR036388">
    <property type="entry name" value="WH-like_DNA-bd_sf"/>
</dbReference>
<keyword evidence="4" id="KW-1185">Reference proteome</keyword>
<evidence type="ECO:0000259" key="2">
    <source>
        <dbReference type="Pfam" id="PF24035"/>
    </source>
</evidence>
<dbReference type="InterPro" id="IPR055768">
    <property type="entry name" value="DUF7344"/>
</dbReference>
<dbReference type="InterPro" id="IPR036390">
    <property type="entry name" value="WH_DNA-bd_sf"/>
</dbReference>
<dbReference type="AlphaFoldDB" id="M0LFX6"/>
<dbReference type="RefSeq" id="WP_006674137.1">
    <property type="nucleotide sequence ID" value="NZ_AOMA01000170.1"/>
</dbReference>
<evidence type="ECO:0000256" key="1">
    <source>
        <dbReference type="SAM" id="MobiDB-lite"/>
    </source>
</evidence>
<gene>
    <name evidence="3" type="ORF">C446_16255</name>
</gene>
<dbReference type="Pfam" id="PF24035">
    <property type="entry name" value="DUF7344"/>
    <property type="match status" value="1"/>
</dbReference>
<name>M0LFX6_9EURY</name>
<dbReference type="EMBL" id="AOMA01000170">
    <property type="protein sequence ID" value="EMA30900.1"/>
    <property type="molecule type" value="Genomic_DNA"/>
</dbReference>